<dbReference type="EMBL" id="CP065989">
    <property type="protein sequence ID" value="QQB14089.1"/>
    <property type="molecule type" value="Genomic_DNA"/>
</dbReference>
<dbReference type="Pfam" id="PF12680">
    <property type="entry name" value="SnoaL_2"/>
    <property type="match status" value="1"/>
</dbReference>
<sequence>MYKRIVRARIRAVFDQISRGQVMPMVDSLAPRFVDVFHGDHALGGRRTTREAMIRWWERVTSILPDARFAVDDVIVDGGPWHTRIAVRTRVSGSLPGGGRYENTMFQFLTLRWGRIIAVETLEDLQVLQRALAEVAAAGNPDAAAAPITDSP</sequence>
<evidence type="ECO:0000259" key="1">
    <source>
        <dbReference type="Pfam" id="PF12680"/>
    </source>
</evidence>
<reference evidence="2 3" key="1">
    <citation type="submission" date="2020-12" db="EMBL/GenBank/DDBJ databases">
        <title>FDA dAtabase for Regulatory Grade micrObial Sequences (FDA-ARGOS): Supporting development and validation of Infectious Disease Dx tests.</title>
        <authorList>
            <person name="Sproer C."/>
            <person name="Gronow S."/>
            <person name="Severitt S."/>
            <person name="Schroder I."/>
            <person name="Tallon L."/>
            <person name="Sadzewicz L."/>
            <person name="Zhao X."/>
            <person name="Boylan J."/>
            <person name="Ott S."/>
            <person name="Bowen H."/>
            <person name="Vavikolanu K."/>
            <person name="Mehta A."/>
            <person name="Aluvathingal J."/>
            <person name="Nadendla S."/>
            <person name="Lowell S."/>
            <person name="Myers T."/>
            <person name="Yan Y."/>
            <person name="Sichtig H."/>
        </authorList>
    </citation>
    <scope>NUCLEOTIDE SEQUENCE [LARGE SCALE GENOMIC DNA]</scope>
    <source>
        <strain evidence="2 3">FDAARGOS_990</strain>
    </source>
</reference>
<dbReference type="Gene3D" id="3.10.450.50">
    <property type="match status" value="1"/>
</dbReference>
<proteinExistence type="predicted"/>
<dbReference type="InterPro" id="IPR032710">
    <property type="entry name" value="NTF2-like_dom_sf"/>
</dbReference>
<protein>
    <submittedName>
        <fullName evidence="2">Nuclear transport factor 2 family protein</fullName>
    </submittedName>
</protein>
<dbReference type="Proteomes" id="UP000595374">
    <property type="component" value="Chromosome"/>
</dbReference>
<evidence type="ECO:0000313" key="3">
    <source>
        <dbReference type="Proteomes" id="UP000595374"/>
    </source>
</evidence>
<evidence type="ECO:0000313" key="2">
    <source>
        <dbReference type="EMBL" id="QQB14089.1"/>
    </source>
</evidence>
<dbReference type="SUPFAM" id="SSF54427">
    <property type="entry name" value="NTF2-like"/>
    <property type="match status" value="1"/>
</dbReference>
<accession>A0A7T4DJM9</accession>
<name>A0A7T4DJM9_9MICO</name>
<organism evidence="2 3">
    <name type="scientific">Brevibacterium casei</name>
    <dbReference type="NCBI Taxonomy" id="33889"/>
    <lineage>
        <taxon>Bacteria</taxon>
        <taxon>Bacillati</taxon>
        <taxon>Actinomycetota</taxon>
        <taxon>Actinomycetes</taxon>
        <taxon>Micrococcales</taxon>
        <taxon>Brevibacteriaceae</taxon>
        <taxon>Brevibacterium</taxon>
    </lineage>
</organism>
<dbReference type="AlphaFoldDB" id="A0A7T4DJM9"/>
<feature type="domain" description="SnoaL-like" evidence="1">
    <location>
        <begin position="10"/>
        <end position="118"/>
    </location>
</feature>
<gene>
    <name evidence="2" type="ORF">I6H47_15145</name>
</gene>
<dbReference type="RefSeq" id="WP_198499208.1">
    <property type="nucleotide sequence ID" value="NZ_CP065989.1"/>
</dbReference>
<dbReference type="InterPro" id="IPR037401">
    <property type="entry name" value="SnoaL-like"/>
</dbReference>